<feature type="signal peptide" evidence="1">
    <location>
        <begin position="1"/>
        <end position="26"/>
    </location>
</feature>
<organism evidence="2 3">
    <name type="scientific">Prorocentrum cordatum</name>
    <dbReference type="NCBI Taxonomy" id="2364126"/>
    <lineage>
        <taxon>Eukaryota</taxon>
        <taxon>Sar</taxon>
        <taxon>Alveolata</taxon>
        <taxon>Dinophyceae</taxon>
        <taxon>Prorocentrales</taxon>
        <taxon>Prorocentraceae</taxon>
        <taxon>Prorocentrum</taxon>
    </lineage>
</organism>
<protein>
    <submittedName>
        <fullName evidence="2">Uncharacterized protein</fullName>
    </submittedName>
</protein>
<keyword evidence="1" id="KW-0732">Signal</keyword>
<evidence type="ECO:0000313" key="3">
    <source>
        <dbReference type="Proteomes" id="UP001189429"/>
    </source>
</evidence>
<reference evidence="2" key="1">
    <citation type="submission" date="2023-10" db="EMBL/GenBank/DDBJ databases">
        <authorList>
            <person name="Chen Y."/>
            <person name="Shah S."/>
            <person name="Dougan E. K."/>
            <person name="Thang M."/>
            <person name="Chan C."/>
        </authorList>
    </citation>
    <scope>NUCLEOTIDE SEQUENCE [LARGE SCALE GENOMIC DNA]</scope>
</reference>
<accession>A0ABN9QN27</accession>
<comment type="caution">
    <text evidence="2">The sequence shown here is derived from an EMBL/GenBank/DDBJ whole genome shotgun (WGS) entry which is preliminary data.</text>
</comment>
<sequence length="169" mass="18211">MGASYTLLGVVVLLAALLFHNRLDVAQRVHEAFPGEPSELRPVVWANALQRLGGSGNQGACCYAADWKKLGAIFCGAGVGVGPDAIPMLGHCTAYIQGRTEFPIKSFRRGGYAGNLTQRRDGVYLIKEIEVRSDGAEDDASCRAIKGCSAAKGGDSHCRELRKRLEEWC</sequence>
<dbReference type="Proteomes" id="UP001189429">
    <property type="component" value="Unassembled WGS sequence"/>
</dbReference>
<proteinExistence type="predicted"/>
<keyword evidence="3" id="KW-1185">Reference proteome</keyword>
<feature type="chain" id="PRO_5045744378" evidence="1">
    <location>
        <begin position="27"/>
        <end position="169"/>
    </location>
</feature>
<evidence type="ECO:0000313" key="2">
    <source>
        <dbReference type="EMBL" id="CAK0804925.1"/>
    </source>
</evidence>
<dbReference type="EMBL" id="CAUYUJ010003339">
    <property type="protein sequence ID" value="CAK0804925.1"/>
    <property type="molecule type" value="Genomic_DNA"/>
</dbReference>
<evidence type="ECO:0000256" key="1">
    <source>
        <dbReference type="SAM" id="SignalP"/>
    </source>
</evidence>
<gene>
    <name evidence="2" type="ORF">PCOR1329_LOCUS11596</name>
</gene>
<name>A0ABN9QN27_9DINO</name>